<sequence>MTVADVNVLRPRYLNRVNQMDFHWSVWNVVTGEVVMLFVTDKGSKRGYFTGQYDETKQNIWYWDDYMRCTHALGLLGKEPWTIHGDAVKAGLPSGTYKCSITRVNGQKLNSYEFTV</sequence>
<dbReference type="Proteomes" id="UP000225448">
    <property type="component" value="Segment"/>
</dbReference>
<evidence type="ECO:0000313" key="2">
    <source>
        <dbReference type="Proteomes" id="UP000225448"/>
    </source>
</evidence>
<dbReference type="EMBL" id="MF042360">
    <property type="protein sequence ID" value="ARV77031.1"/>
    <property type="molecule type" value="Genomic_DNA"/>
</dbReference>
<reference evidence="1 2" key="1">
    <citation type="submission" date="2017-05" db="EMBL/GenBank/DDBJ databases">
        <authorList>
            <person name="Song R."/>
            <person name="Chenine A.L."/>
            <person name="Ruprecht R.M."/>
        </authorList>
    </citation>
    <scope>NUCLEOTIDE SEQUENCE [LARGE SCALE GENOMIC DNA]</scope>
</reference>
<organism evidence="1 2">
    <name type="scientific">Pseudomonas phage Phabio</name>
    <dbReference type="NCBI Taxonomy" id="2006668"/>
    <lineage>
        <taxon>Viruses</taxon>
        <taxon>Duplodnaviria</taxon>
        <taxon>Heunggongvirae</taxon>
        <taxon>Uroviricota</taxon>
        <taxon>Caudoviricetes</taxon>
        <taxon>Chimalliviridae</taxon>
        <taxon>Phabiovirus</taxon>
        <taxon>Phabiovirus phabio</taxon>
    </lineage>
</organism>
<gene>
    <name evidence="1" type="ORF">PHABIO_400</name>
</gene>
<evidence type="ECO:0000313" key="1">
    <source>
        <dbReference type="EMBL" id="ARV77031.1"/>
    </source>
</evidence>
<accession>A0A1Y0SU42</accession>
<name>A0A1Y0SU42_9CAUD</name>
<protein>
    <submittedName>
        <fullName evidence="1">Uncharacterized protein</fullName>
    </submittedName>
</protein>
<keyword evidence="2" id="KW-1185">Reference proteome</keyword>
<proteinExistence type="predicted"/>